<dbReference type="EMBL" id="MU866269">
    <property type="protein sequence ID" value="KAK4174697.1"/>
    <property type="molecule type" value="Genomic_DNA"/>
</dbReference>
<sequence>IADLGLVKTFNSNVCAFDYWATRTGGKTSVFTPEQFSEEWDYISGNPRTINSETAGNYGCVPTNHLFPQIIWQMVALCHAESPPVIQKINIKLLDGTEITDFGFGGYILDDKRFKYVDHDLRELISQCILHTPSKRSTMGQAEAVLEATTKRQGVDSDNQEEVVAQRYREWLFRENPAPKPPQPRDYKLPDGLKG</sequence>
<evidence type="ECO:0000313" key="2">
    <source>
        <dbReference type="EMBL" id="KAK4174697.1"/>
    </source>
</evidence>
<name>A0AAN7A701_9PEZI</name>
<proteinExistence type="predicted"/>
<feature type="region of interest" description="Disordered" evidence="1">
    <location>
        <begin position="174"/>
        <end position="195"/>
    </location>
</feature>
<evidence type="ECO:0000313" key="3">
    <source>
        <dbReference type="Proteomes" id="UP001302321"/>
    </source>
</evidence>
<reference evidence="2" key="1">
    <citation type="journal article" date="2023" name="Mol. Phylogenet. Evol.">
        <title>Genome-scale phylogeny and comparative genomics of the fungal order Sordariales.</title>
        <authorList>
            <person name="Hensen N."/>
            <person name="Bonometti L."/>
            <person name="Westerberg I."/>
            <person name="Brannstrom I.O."/>
            <person name="Guillou S."/>
            <person name="Cros-Aarteil S."/>
            <person name="Calhoun S."/>
            <person name="Haridas S."/>
            <person name="Kuo A."/>
            <person name="Mondo S."/>
            <person name="Pangilinan J."/>
            <person name="Riley R."/>
            <person name="LaButti K."/>
            <person name="Andreopoulos B."/>
            <person name="Lipzen A."/>
            <person name="Chen C."/>
            <person name="Yan M."/>
            <person name="Daum C."/>
            <person name="Ng V."/>
            <person name="Clum A."/>
            <person name="Steindorff A."/>
            <person name="Ohm R.A."/>
            <person name="Martin F."/>
            <person name="Silar P."/>
            <person name="Natvig D.O."/>
            <person name="Lalanne C."/>
            <person name="Gautier V."/>
            <person name="Ament-Velasquez S.L."/>
            <person name="Kruys A."/>
            <person name="Hutchinson M.I."/>
            <person name="Powell A.J."/>
            <person name="Barry K."/>
            <person name="Miller A.N."/>
            <person name="Grigoriev I.V."/>
            <person name="Debuchy R."/>
            <person name="Gladieux P."/>
            <person name="Hiltunen Thoren M."/>
            <person name="Johannesson H."/>
        </authorList>
    </citation>
    <scope>NUCLEOTIDE SEQUENCE</scope>
    <source>
        <strain evidence="2">CBS 892.96</strain>
    </source>
</reference>
<feature type="compositionally biased region" description="Basic and acidic residues" evidence="1">
    <location>
        <begin position="183"/>
        <end position="195"/>
    </location>
</feature>
<dbReference type="Proteomes" id="UP001302321">
    <property type="component" value="Unassembled WGS sequence"/>
</dbReference>
<gene>
    <name evidence="2" type="ORF">QBC36DRAFT_191675</name>
</gene>
<feature type="non-terminal residue" evidence="2">
    <location>
        <position position="1"/>
    </location>
</feature>
<comment type="caution">
    <text evidence="2">The sequence shown here is derived from an EMBL/GenBank/DDBJ whole genome shotgun (WGS) entry which is preliminary data.</text>
</comment>
<organism evidence="2 3">
    <name type="scientific">Triangularia setosa</name>
    <dbReference type="NCBI Taxonomy" id="2587417"/>
    <lineage>
        <taxon>Eukaryota</taxon>
        <taxon>Fungi</taxon>
        <taxon>Dikarya</taxon>
        <taxon>Ascomycota</taxon>
        <taxon>Pezizomycotina</taxon>
        <taxon>Sordariomycetes</taxon>
        <taxon>Sordariomycetidae</taxon>
        <taxon>Sordariales</taxon>
        <taxon>Podosporaceae</taxon>
        <taxon>Triangularia</taxon>
    </lineage>
</organism>
<reference evidence="2" key="2">
    <citation type="submission" date="2023-05" db="EMBL/GenBank/DDBJ databases">
        <authorList>
            <consortium name="Lawrence Berkeley National Laboratory"/>
            <person name="Steindorff A."/>
            <person name="Hensen N."/>
            <person name="Bonometti L."/>
            <person name="Westerberg I."/>
            <person name="Brannstrom I.O."/>
            <person name="Guillou S."/>
            <person name="Cros-Aarteil S."/>
            <person name="Calhoun S."/>
            <person name="Haridas S."/>
            <person name="Kuo A."/>
            <person name="Mondo S."/>
            <person name="Pangilinan J."/>
            <person name="Riley R."/>
            <person name="Labutti K."/>
            <person name="Andreopoulos B."/>
            <person name="Lipzen A."/>
            <person name="Chen C."/>
            <person name="Yanf M."/>
            <person name="Daum C."/>
            <person name="Ng V."/>
            <person name="Clum A."/>
            <person name="Ohm R."/>
            <person name="Martin F."/>
            <person name="Silar P."/>
            <person name="Natvig D."/>
            <person name="Lalanne C."/>
            <person name="Gautier V."/>
            <person name="Ament-Velasquez S.L."/>
            <person name="Kruys A."/>
            <person name="Hutchinson M.I."/>
            <person name="Powell A.J."/>
            <person name="Barry K."/>
            <person name="Miller A.N."/>
            <person name="Grigoriev I.V."/>
            <person name="Debuchy R."/>
            <person name="Gladieux P."/>
            <person name="Thoren M.H."/>
            <person name="Johannesson H."/>
        </authorList>
    </citation>
    <scope>NUCLEOTIDE SEQUENCE</scope>
    <source>
        <strain evidence="2">CBS 892.96</strain>
    </source>
</reference>
<keyword evidence="3" id="KW-1185">Reference proteome</keyword>
<evidence type="ECO:0000256" key="1">
    <source>
        <dbReference type="SAM" id="MobiDB-lite"/>
    </source>
</evidence>
<protein>
    <submittedName>
        <fullName evidence="2">Uncharacterized protein</fullName>
    </submittedName>
</protein>
<accession>A0AAN7A701</accession>
<dbReference type="AlphaFoldDB" id="A0AAN7A701"/>